<dbReference type="Pfam" id="PF17914">
    <property type="entry name" value="HopA1"/>
    <property type="match status" value="1"/>
</dbReference>
<organism evidence="1 2">
    <name type="scientific">Pelagibaculum spongiae</name>
    <dbReference type="NCBI Taxonomy" id="2080658"/>
    <lineage>
        <taxon>Bacteria</taxon>
        <taxon>Pseudomonadati</taxon>
        <taxon>Pseudomonadota</taxon>
        <taxon>Gammaproteobacteria</taxon>
        <taxon>Oceanospirillales</taxon>
        <taxon>Pelagibaculum</taxon>
    </lineage>
</organism>
<comment type="caution">
    <text evidence="1">The sequence shown here is derived from an EMBL/GenBank/DDBJ whole genome shotgun (WGS) entry which is preliminary data.</text>
</comment>
<name>A0A2V1GUK3_9GAMM</name>
<dbReference type="EMBL" id="QDDL01000006">
    <property type="protein sequence ID" value="PVZ67720.1"/>
    <property type="molecule type" value="Genomic_DNA"/>
</dbReference>
<evidence type="ECO:0000313" key="2">
    <source>
        <dbReference type="Proteomes" id="UP000244906"/>
    </source>
</evidence>
<proteinExistence type="predicted"/>
<dbReference type="Proteomes" id="UP000244906">
    <property type="component" value="Unassembled WGS sequence"/>
</dbReference>
<accession>A0A2V1GUK3</accession>
<reference evidence="1 2" key="1">
    <citation type="submission" date="2018-04" db="EMBL/GenBank/DDBJ databases">
        <title>Thalassorhabdus spongiae gen. nov., sp. nov., isolated from a marine sponge in South-West Iceland.</title>
        <authorList>
            <person name="Knobloch S."/>
            <person name="Daussin A."/>
            <person name="Johannsson R."/>
            <person name="Marteinsson V.T."/>
        </authorList>
    </citation>
    <scope>NUCLEOTIDE SEQUENCE [LARGE SCALE GENOMIC DNA]</scope>
    <source>
        <strain evidence="1 2">Hp12</strain>
    </source>
</reference>
<protein>
    <submittedName>
        <fullName evidence="1">Uncharacterized protein</fullName>
    </submittedName>
</protein>
<keyword evidence="2" id="KW-1185">Reference proteome</keyword>
<evidence type="ECO:0000313" key="1">
    <source>
        <dbReference type="EMBL" id="PVZ67720.1"/>
    </source>
</evidence>
<dbReference type="InterPro" id="IPR040871">
    <property type="entry name" value="HopA1"/>
</dbReference>
<gene>
    <name evidence="1" type="ORF">DC094_14900</name>
</gene>
<sequence length="74" mass="8897">MQFKVYIEYDEERFHDLLAVIISYMEKYKVTFDFKIIIKKPDENRTDSMVLYFVDYVSALKAMGFIAEFSSDFI</sequence>
<dbReference type="AlphaFoldDB" id="A0A2V1GUK3"/>